<evidence type="ECO:0000256" key="3">
    <source>
        <dbReference type="ARBA" id="ARBA00023002"/>
    </source>
</evidence>
<dbReference type="PANTHER" id="PTHR42847:SF4">
    <property type="entry name" value="ALKANESULFONATE MONOOXYGENASE-RELATED"/>
    <property type="match status" value="1"/>
</dbReference>
<dbReference type="Pfam" id="PF00296">
    <property type="entry name" value="Bac_luciferase"/>
    <property type="match status" value="1"/>
</dbReference>
<protein>
    <submittedName>
        <fullName evidence="6">F420-dependent oxidoreductase</fullName>
    </submittedName>
</protein>
<dbReference type="EMBL" id="JACJID010000001">
    <property type="protein sequence ID" value="MBA8923875.1"/>
    <property type="molecule type" value="Genomic_DNA"/>
</dbReference>
<keyword evidence="4" id="KW-0503">Monooxygenase</keyword>
<keyword evidence="7" id="KW-1185">Reference proteome</keyword>
<dbReference type="InterPro" id="IPR019923">
    <property type="entry name" value="Lucif-like_OxRdtase_MSMEG_2516"/>
</dbReference>
<reference evidence="6 7" key="1">
    <citation type="submission" date="2020-08" db="EMBL/GenBank/DDBJ databases">
        <title>Genomic Encyclopedia of Archaeal and Bacterial Type Strains, Phase II (KMG-II): from individual species to whole genera.</title>
        <authorList>
            <person name="Goeker M."/>
        </authorList>
    </citation>
    <scope>NUCLEOTIDE SEQUENCE [LARGE SCALE GENOMIC DNA]</scope>
    <source>
        <strain evidence="6 7">DSM 43850</strain>
    </source>
</reference>
<keyword evidence="3" id="KW-0560">Oxidoreductase</keyword>
<dbReference type="InterPro" id="IPR050172">
    <property type="entry name" value="SsuD_RutA_monooxygenase"/>
</dbReference>
<proteinExistence type="predicted"/>
<accession>A0ABR6BAI0</accession>
<dbReference type="PANTHER" id="PTHR42847">
    <property type="entry name" value="ALKANESULFONATE MONOOXYGENASE"/>
    <property type="match status" value="1"/>
</dbReference>
<evidence type="ECO:0000313" key="7">
    <source>
        <dbReference type="Proteomes" id="UP000517916"/>
    </source>
</evidence>
<dbReference type="Proteomes" id="UP000517916">
    <property type="component" value="Unassembled WGS sequence"/>
</dbReference>
<feature type="domain" description="Luciferase-like" evidence="5">
    <location>
        <begin position="27"/>
        <end position="227"/>
    </location>
</feature>
<evidence type="ECO:0000313" key="6">
    <source>
        <dbReference type="EMBL" id="MBA8923875.1"/>
    </source>
</evidence>
<keyword evidence="1" id="KW-0285">Flavoprotein</keyword>
<dbReference type="InterPro" id="IPR011251">
    <property type="entry name" value="Luciferase-like_dom"/>
</dbReference>
<gene>
    <name evidence="6" type="ORF">BC739_001072</name>
</gene>
<organism evidence="6 7">
    <name type="scientific">Kutzneria viridogrisea</name>
    <dbReference type="NCBI Taxonomy" id="47990"/>
    <lineage>
        <taxon>Bacteria</taxon>
        <taxon>Bacillati</taxon>
        <taxon>Actinomycetota</taxon>
        <taxon>Actinomycetes</taxon>
        <taxon>Pseudonocardiales</taxon>
        <taxon>Pseudonocardiaceae</taxon>
        <taxon>Kutzneria</taxon>
    </lineage>
</organism>
<dbReference type="Gene3D" id="3.20.20.30">
    <property type="entry name" value="Luciferase-like domain"/>
    <property type="match status" value="1"/>
</dbReference>
<evidence type="ECO:0000256" key="2">
    <source>
        <dbReference type="ARBA" id="ARBA00022643"/>
    </source>
</evidence>
<keyword evidence="2" id="KW-0288">FMN</keyword>
<dbReference type="InterPro" id="IPR036661">
    <property type="entry name" value="Luciferase-like_sf"/>
</dbReference>
<dbReference type="NCBIfam" id="TIGR03621">
    <property type="entry name" value="F420_MSMEG_2516"/>
    <property type="match status" value="1"/>
</dbReference>
<evidence type="ECO:0000256" key="4">
    <source>
        <dbReference type="ARBA" id="ARBA00023033"/>
    </source>
</evidence>
<dbReference type="RefSeq" id="WP_318295953.1">
    <property type="nucleotide sequence ID" value="NZ_BAAABQ010000065.1"/>
</dbReference>
<name>A0ABR6BAI0_9PSEU</name>
<comment type="caution">
    <text evidence="6">The sequence shown here is derived from an EMBL/GenBank/DDBJ whole genome shotgun (WGS) entry which is preliminary data.</text>
</comment>
<sequence length="288" mass="31760">MSDRPRPFRFGVLLVSADSRAAWMTKCRQAEQLGYDVVNVPDHLGMIAPLPCLLLAAEATERARIGTFVLNTAFQNPVALARDVTAINRFSGGRVELGLGAGYVKAEFETAGVPFGRVSSRVDRLEKTVLTLREYCETNQVDCPRLLLGGHGDRLLRLAAQQADVVGFLGAEPGAQPGRMRIVSRSVFDERVEFARTEAKARTDEVEFNVLSKATVLTNDRHAAAADLRHYNPDLTPAQLLEVPTLFVGTPAEIADQLRTYRDELGLTYFTVLEPAMTDFAKVIEELR</sequence>
<dbReference type="SUPFAM" id="SSF51679">
    <property type="entry name" value="Bacterial luciferase-like"/>
    <property type="match status" value="1"/>
</dbReference>
<evidence type="ECO:0000256" key="1">
    <source>
        <dbReference type="ARBA" id="ARBA00022630"/>
    </source>
</evidence>
<evidence type="ECO:0000259" key="5">
    <source>
        <dbReference type="Pfam" id="PF00296"/>
    </source>
</evidence>